<sequence>MSADDSSLSRELIESWFAEAAGPLADNTASLVAVAALSSSNHTGDVASIARRRLGQLVQIPEQAYFVQQTRESILKMTAIIGMPRTINALTSLMSVVDSSSEISLELSKLSSPRSDTAYSYDQIRSRGKQLFASIYDRHADIVEGKLRTLYPDLAEVIITDAFGRLLSETRYLNGRETELCAIGSLVPPKCASSAQEPLYRC</sequence>
<accession>A0A9W7XET8</accession>
<dbReference type="EMBL" id="JANBOH010000312">
    <property type="protein sequence ID" value="KAJ1642967.1"/>
    <property type="molecule type" value="Genomic_DNA"/>
</dbReference>
<evidence type="ECO:0000313" key="1">
    <source>
        <dbReference type="EMBL" id="KAJ1642967.1"/>
    </source>
</evidence>
<name>A0A9W7XET8_9FUNG</name>
<gene>
    <name evidence="1" type="ORF">LPJ64_005211</name>
</gene>
<dbReference type="InterPro" id="IPR052999">
    <property type="entry name" value="PTS1_Protein"/>
</dbReference>
<proteinExistence type="predicted"/>
<comment type="caution">
    <text evidence="1">The sequence shown here is derived from an EMBL/GenBank/DDBJ whole genome shotgun (WGS) entry which is preliminary data.</text>
</comment>
<dbReference type="InterPro" id="IPR029032">
    <property type="entry name" value="AhpD-like"/>
</dbReference>
<keyword evidence="2" id="KW-1185">Reference proteome</keyword>
<dbReference type="PANTHER" id="PTHR28180:SF2">
    <property type="entry name" value="PEROXISOMAL PROTEIN 2"/>
    <property type="match status" value="1"/>
</dbReference>
<reference evidence="1" key="1">
    <citation type="submission" date="2022-07" db="EMBL/GenBank/DDBJ databases">
        <title>Phylogenomic reconstructions and comparative analyses of Kickxellomycotina fungi.</title>
        <authorList>
            <person name="Reynolds N.K."/>
            <person name="Stajich J.E."/>
            <person name="Barry K."/>
            <person name="Grigoriev I.V."/>
            <person name="Crous P."/>
            <person name="Smith M.E."/>
        </authorList>
    </citation>
    <scope>NUCLEOTIDE SEQUENCE</scope>
    <source>
        <strain evidence="1">NBRC 105413</strain>
    </source>
</reference>
<protein>
    <submittedName>
        <fullName evidence="1">Uncharacterized protein</fullName>
    </submittedName>
</protein>
<dbReference type="PANTHER" id="PTHR28180">
    <property type="entry name" value="CONSERVED MITOCHONDRIAL PROTEIN-RELATED"/>
    <property type="match status" value="1"/>
</dbReference>
<dbReference type="AlphaFoldDB" id="A0A9W7XET8"/>
<organism evidence="1 2">
    <name type="scientific">Coemansia asiatica</name>
    <dbReference type="NCBI Taxonomy" id="1052880"/>
    <lineage>
        <taxon>Eukaryota</taxon>
        <taxon>Fungi</taxon>
        <taxon>Fungi incertae sedis</taxon>
        <taxon>Zoopagomycota</taxon>
        <taxon>Kickxellomycotina</taxon>
        <taxon>Kickxellomycetes</taxon>
        <taxon>Kickxellales</taxon>
        <taxon>Kickxellaceae</taxon>
        <taxon>Coemansia</taxon>
    </lineage>
</organism>
<dbReference type="Gene3D" id="1.20.1290.10">
    <property type="entry name" value="AhpD-like"/>
    <property type="match status" value="1"/>
</dbReference>
<evidence type="ECO:0000313" key="2">
    <source>
        <dbReference type="Proteomes" id="UP001145021"/>
    </source>
</evidence>
<dbReference type="Proteomes" id="UP001145021">
    <property type="component" value="Unassembled WGS sequence"/>
</dbReference>
<dbReference type="SUPFAM" id="SSF69118">
    <property type="entry name" value="AhpD-like"/>
    <property type="match status" value="1"/>
</dbReference>